<dbReference type="FunFam" id="2.130.10.10:FF:000893">
    <property type="entry name" value="Dynein intermediate chain 1"/>
    <property type="match status" value="1"/>
</dbReference>
<evidence type="ECO:0000256" key="7">
    <source>
        <dbReference type="ARBA" id="ARBA00023017"/>
    </source>
</evidence>
<name>A0A7G2CJC8_9TRYP</name>
<keyword evidence="5" id="KW-0493">Microtubule</keyword>
<gene>
    <name evidence="13" type="ORF">ADEAN_000747400</name>
</gene>
<dbReference type="AlphaFoldDB" id="A0A7G2CJC8"/>
<dbReference type="GO" id="GO:0036157">
    <property type="term" value="C:outer dynein arm"/>
    <property type="evidence" value="ECO:0007669"/>
    <property type="project" value="TreeGrafter"/>
</dbReference>
<keyword evidence="9" id="KW-0206">Cytoskeleton</keyword>
<dbReference type="Pfam" id="PF00400">
    <property type="entry name" value="WD40"/>
    <property type="match status" value="2"/>
</dbReference>
<dbReference type="GO" id="GO:0036158">
    <property type="term" value="P:outer dynein arm assembly"/>
    <property type="evidence" value="ECO:0007669"/>
    <property type="project" value="TreeGrafter"/>
</dbReference>
<evidence type="ECO:0000256" key="5">
    <source>
        <dbReference type="ARBA" id="ARBA00022701"/>
    </source>
</evidence>
<dbReference type="InterPro" id="IPR050687">
    <property type="entry name" value="Dynein_IC"/>
</dbReference>
<evidence type="ECO:0000256" key="12">
    <source>
        <dbReference type="SAM" id="MobiDB-lite"/>
    </source>
</evidence>
<proteinExistence type="inferred from homology"/>
<feature type="compositionally biased region" description="Polar residues" evidence="12">
    <location>
        <begin position="1"/>
        <end position="18"/>
    </location>
</feature>
<reference evidence="13 14" key="1">
    <citation type="submission" date="2020-08" db="EMBL/GenBank/DDBJ databases">
        <authorList>
            <person name="Newling K."/>
            <person name="Davey J."/>
            <person name="Forrester S."/>
        </authorList>
    </citation>
    <scope>NUCLEOTIDE SEQUENCE [LARGE SCALE GENOMIC DNA]</scope>
    <source>
        <strain evidence="14">Crithidia deanei Carvalho (ATCC PRA-265)</strain>
    </source>
</reference>
<keyword evidence="10" id="KW-0966">Cell projection</keyword>
<keyword evidence="6" id="KW-0677">Repeat</keyword>
<evidence type="ECO:0000256" key="3">
    <source>
        <dbReference type="ARBA" id="ARBA00022490"/>
    </source>
</evidence>
<feature type="region of interest" description="Disordered" evidence="12">
    <location>
        <begin position="192"/>
        <end position="212"/>
    </location>
</feature>
<evidence type="ECO:0000256" key="11">
    <source>
        <dbReference type="PROSITE-ProRule" id="PRU00221"/>
    </source>
</evidence>
<comment type="similarity">
    <text evidence="2">Belongs to the dynein intermediate chain family.</text>
</comment>
<accession>A0A7G2CJC8</accession>
<evidence type="ECO:0000313" key="13">
    <source>
        <dbReference type="EMBL" id="CAD2219960.1"/>
    </source>
</evidence>
<dbReference type="SUPFAM" id="SSF50978">
    <property type="entry name" value="WD40 repeat-like"/>
    <property type="match status" value="1"/>
</dbReference>
<feature type="repeat" description="WD" evidence="11">
    <location>
        <begin position="500"/>
        <end position="532"/>
    </location>
</feature>
<evidence type="ECO:0000256" key="6">
    <source>
        <dbReference type="ARBA" id="ARBA00022737"/>
    </source>
</evidence>
<dbReference type="Gene3D" id="2.130.10.10">
    <property type="entry name" value="YVTN repeat-like/Quinoprotein amine dehydrogenase"/>
    <property type="match status" value="1"/>
</dbReference>
<evidence type="ECO:0000256" key="10">
    <source>
        <dbReference type="ARBA" id="ARBA00023273"/>
    </source>
</evidence>
<keyword evidence="3" id="KW-0963">Cytoplasm</keyword>
<dbReference type="PROSITE" id="PS50082">
    <property type="entry name" value="WD_REPEATS_2"/>
    <property type="match status" value="1"/>
</dbReference>
<dbReference type="Proteomes" id="UP000515908">
    <property type="component" value="Chromosome 15"/>
</dbReference>
<dbReference type="GO" id="GO:0005874">
    <property type="term" value="C:microtubule"/>
    <property type="evidence" value="ECO:0007669"/>
    <property type="project" value="UniProtKB-KW"/>
</dbReference>
<evidence type="ECO:0000256" key="1">
    <source>
        <dbReference type="ARBA" id="ARBA00004430"/>
    </source>
</evidence>
<dbReference type="PANTHER" id="PTHR12442">
    <property type="entry name" value="DYNEIN INTERMEDIATE CHAIN"/>
    <property type="match status" value="1"/>
</dbReference>
<evidence type="ECO:0000256" key="4">
    <source>
        <dbReference type="ARBA" id="ARBA00022574"/>
    </source>
</evidence>
<dbReference type="InterPro" id="IPR036322">
    <property type="entry name" value="WD40_repeat_dom_sf"/>
</dbReference>
<keyword evidence="8" id="KW-0505">Motor protein</keyword>
<dbReference type="GO" id="GO:0003341">
    <property type="term" value="P:cilium movement"/>
    <property type="evidence" value="ECO:0007669"/>
    <property type="project" value="TreeGrafter"/>
</dbReference>
<dbReference type="EMBL" id="LR877159">
    <property type="protein sequence ID" value="CAD2219960.1"/>
    <property type="molecule type" value="Genomic_DNA"/>
</dbReference>
<evidence type="ECO:0000256" key="8">
    <source>
        <dbReference type="ARBA" id="ARBA00023175"/>
    </source>
</evidence>
<comment type="subcellular location">
    <subcellularLocation>
        <location evidence="1">Cytoplasm</location>
        <location evidence="1">Cytoskeleton</location>
        <location evidence="1">Cilium axoneme</location>
    </subcellularLocation>
</comment>
<dbReference type="InterPro" id="IPR001680">
    <property type="entry name" value="WD40_rpt"/>
</dbReference>
<feature type="region of interest" description="Disordered" evidence="12">
    <location>
        <begin position="1"/>
        <end position="34"/>
    </location>
</feature>
<dbReference type="PANTHER" id="PTHR12442:SF11">
    <property type="entry name" value="DYNEIN AXONEMAL INTERMEDIATE CHAIN 1"/>
    <property type="match status" value="1"/>
</dbReference>
<dbReference type="SMART" id="SM00320">
    <property type="entry name" value="WD40"/>
    <property type="match status" value="4"/>
</dbReference>
<dbReference type="GO" id="GO:0045503">
    <property type="term" value="F:dynein light chain binding"/>
    <property type="evidence" value="ECO:0007669"/>
    <property type="project" value="TreeGrafter"/>
</dbReference>
<organism evidence="13 14">
    <name type="scientific">Angomonas deanei</name>
    <dbReference type="NCBI Taxonomy" id="59799"/>
    <lineage>
        <taxon>Eukaryota</taxon>
        <taxon>Discoba</taxon>
        <taxon>Euglenozoa</taxon>
        <taxon>Kinetoplastea</taxon>
        <taxon>Metakinetoplastina</taxon>
        <taxon>Trypanosomatida</taxon>
        <taxon>Trypanosomatidae</taxon>
        <taxon>Strigomonadinae</taxon>
        <taxon>Angomonas</taxon>
    </lineage>
</organism>
<evidence type="ECO:0000256" key="2">
    <source>
        <dbReference type="ARBA" id="ARBA00011059"/>
    </source>
</evidence>
<keyword evidence="14" id="KW-1185">Reference proteome</keyword>
<dbReference type="GO" id="GO:0045504">
    <property type="term" value="F:dynein heavy chain binding"/>
    <property type="evidence" value="ECO:0007669"/>
    <property type="project" value="TreeGrafter"/>
</dbReference>
<evidence type="ECO:0000313" key="14">
    <source>
        <dbReference type="Proteomes" id="UP000515908"/>
    </source>
</evidence>
<keyword evidence="4 11" id="KW-0853">WD repeat</keyword>
<evidence type="ECO:0000256" key="9">
    <source>
        <dbReference type="ARBA" id="ARBA00023212"/>
    </source>
</evidence>
<keyword evidence="7" id="KW-0243">Dynein</keyword>
<dbReference type="InterPro" id="IPR015943">
    <property type="entry name" value="WD40/YVTN_repeat-like_dom_sf"/>
</dbReference>
<protein>
    <submittedName>
        <fullName evidence="13">WD domain, G-beta repeat, putative</fullName>
    </submittedName>
</protein>
<dbReference type="PROSITE" id="PS50294">
    <property type="entry name" value="WD_REPEATS_REGION"/>
    <property type="match status" value="1"/>
</dbReference>
<sequence length="667" mass="73886">MSGTRRASKGSALNSRKQSALPEQEAEAARETKAEEDVIIERILKAADPNVMSVPVYFDFKKEERRYKFFSSVQTVATHFETNGVTIKKDSPEAIQQEEDLQRRQKEVALAAEAEVNPALVDEGVSTKILKNQFNYSERGSQTMNQPLRECNVVTDPPPSMTFGGMATAWAIYDAYEAERIQQEKAAAAQKKAAAAQRSGKDENDALVSNANAGNIRDETAVGPKTADTVLSSADFASALKMAERMINQNDCFDIVDDFRYWEDQSDLYKEDGTLLPLWQFYTEKTKKKAVTAIALNTKYNDFFAVGYGSYDFQKPTKGVIYCFTLKNAVPTLEGATIPANPEFSFHLSSGVMCLAFHPEEQALLACGLYDGSVCVFDLRVKGDKRKKPLYQSTVRNGKHMDPVWEVYWKDSTTELSFCSVSTDGRITNWVIGKKELTSKDVMTLTVGTPSVDPEAIALNQLSGTCMDYSATHGKAIVGTEEGQVLLCTTTHNGQCLERYEGHSGAVYTARWNPFHPDVFATCSTDWTVKLWLKSSTKPLLVFDLGDCVGDIAWSPYSASVLAAVTSNGKVCIFDFHYNKAEPLCVQTVVKNAKLTHVCFSREDPIIFVGDTRGSVLSLKLSPNLRRKAVPGKGEPDDEESLRNLEKNKLTRLIDVTLKDRALLSSD</sequence>
<dbReference type="VEuPathDB" id="TriTrypDB:ADEAN_000747400"/>